<dbReference type="PANTHER" id="PTHR43649:SF12">
    <property type="entry name" value="DIACETYLCHITOBIOSE BINDING PROTEIN DASA"/>
    <property type="match status" value="1"/>
</dbReference>
<keyword evidence="3" id="KW-1185">Reference proteome</keyword>
<evidence type="ECO:0000313" key="2">
    <source>
        <dbReference type="EMBL" id="NOU67927.1"/>
    </source>
</evidence>
<evidence type="ECO:0000256" key="1">
    <source>
        <dbReference type="SAM" id="SignalP"/>
    </source>
</evidence>
<name>A0ABX1XHD8_9BACL</name>
<sequence length="449" mass="49644">MKRGLNTMKRALLLTTTVMLVSSFIAGCSSTKDTAATVSKSPSSSTAATTKAPAKDVKLTMSIWGTEEQKKMYEDMIANYRKTKPNVSVEIMIIPSADYLQKMSVMFASKTAPDLIWMLERGIPQFLEAGQMEDISAIKSDAAFDMSDIIPSSLELVTKNDKLYGVAFSTPPNMIYYNKNLFKAKNLKTPTELYKEGNWTYDEMNKAAIAITQPDKGIYGMNLIRPGGWGRSWLESLQTLVWAYGSDFFTRDGKKVALNTPQGQQALQFFSDSMFKTKVHPKPGDQTGFESGKIGMQQDLLSYMGKAKAVKDFEWDIAPMPKAAGGQGTTLGYAAYMVPKGNANTAEAIELLKFLSNKENTTIASQYFVPSRKTVLNSEGFLKQGPSPESMKMAVIDQIAGGRVRQGFVNFQKIDDKMKLHFDAIYSQAGTIPEIFKKLETDVNAILAE</sequence>
<gene>
    <name evidence="2" type="ORF">GC096_28270</name>
</gene>
<reference evidence="2 3" key="1">
    <citation type="submission" date="2019-10" db="EMBL/GenBank/DDBJ databases">
        <title>Description of Paenibacillus humi sp. nov.</title>
        <authorList>
            <person name="Carlier A."/>
            <person name="Qi S."/>
        </authorList>
    </citation>
    <scope>NUCLEOTIDE SEQUENCE [LARGE SCALE GENOMIC DNA]</scope>
    <source>
        <strain evidence="2 3">LMG 31461</strain>
    </source>
</reference>
<dbReference type="Proteomes" id="UP000653578">
    <property type="component" value="Unassembled WGS sequence"/>
</dbReference>
<dbReference type="CDD" id="cd13585">
    <property type="entry name" value="PBP2_TMBP_like"/>
    <property type="match status" value="1"/>
</dbReference>
<dbReference type="PROSITE" id="PS51257">
    <property type="entry name" value="PROKAR_LIPOPROTEIN"/>
    <property type="match status" value="1"/>
</dbReference>
<comment type="caution">
    <text evidence="2">The sequence shown here is derived from an EMBL/GenBank/DDBJ whole genome shotgun (WGS) entry which is preliminary data.</text>
</comment>
<dbReference type="PANTHER" id="PTHR43649">
    <property type="entry name" value="ARABINOSE-BINDING PROTEIN-RELATED"/>
    <property type="match status" value="1"/>
</dbReference>
<dbReference type="InterPro" id="IPR050490">
    <property type="entry name" value="Bact_solute-bd_prot1"/>
</dbReference>
<dbReference type="Gene3D" id="3.40.190.10">
    <property type="entry name" value="Periplasmic binding protein-like II"/>
    <property type="match status" value="1"/>
</dbReference>
<evidence type="ECO:0000313" key="3">
    <source>
        <dbReference type="Proteomes" id="UP000653578"/>
    </source>
</evidence>
<proteinExistence type="predicted"/>
<dbReference type="EMBL" id="WHNY01000075">
    <property type="protein sequence ID" value="NOU67927.1"/>
    <property type="molecule type" value="Genomic_DNA"/>
</dbReference>
<accession>A0ABX1XHD8</accession>
<dbReference type="Pfam" id="PF01547">
    <property type="entry name" value="SBP_bac_1"/>
    <property type="match status" value="1"/>
</dbReference>
<keyword evidence="1" id="KW-0732">Signal</keyword>
<feature type="chain" id="PRO_5046168282" evidence="1">
    <location>
        <begin position="27"/>
        <end position="449"/>
    </location>
</feature>
<dbReference type="InterPro" id="IPR006059">
    <property type="entry name" value="SBP"/>
</dbReference>
<dbReference type="SUPFAM" id="SSF53850">
    <property type="entry name" value="Periplasmic binding protein-like II"/>
    <property type="match status" value="1"/>
</dbReference>
<organism evidence="2 3">
    <name type="scientific">Paenibacillus plantarum</name>
    <dbReference type="NCBI Taxonomy" id="2654975"/>
    <lineage>
        <taxon>Bacteria</taxon>
        <taxon>Bacillati</taxon>
        <taxon>Bacillota</taxon>
        <taxon>Bacilli</taxon>
        <taxon>Bacillales</taxon>
        <taxon>Paenibacillaceae</taxon>
        <taxon>Paenibacillus</taxon>
    </lineage>
</organism>
<protein>
    <submittedName>
        <fullName evidence="2">Extracellular solute-binding protein</fullName>
    </submittedName>
</protein>
<feature type="signal peptide" evidence="1">
    <location>
        <begin position="1"/>
        <end position="26"/>
    </location>
</feature>